<evidence type="ECO:0008006" key="5">
    <source>
        <dbReference type="Google" id="ProtNLM"/>
    </source>
</evidence>
<evidence type="ECO:0000313" key="3">
    <source>
        <dbReference type="EMBL" id="KJX99367.1"/>
    </source>
</evidence>
<keyword evidence="2" id="KW-0472">Membrane</keyword>
<feature type="transmembrane region" description="Helical" evidence="2">
    <location>
        <begin position="186"/>
        <end position="206"/>
    </location>
</feature>
<evidence type="ECO:0000313" key="4">
    <source>
        <dbReference type="Proteomes" id="UP000033647"/>
    </source>
</evidence>
<keyword evidence="4" id="KW-1185">Reference proteome</keyword>
<proteinExistence type="predicted"/>
<feature type="compositionally biased region" description="Acidic residues" evidence="1">
    <location>
        <begin position="330"/>
        <end position="358"/>
    </location>
</feature>
<evidence type="ECO:0000256" key="2">
    <source>
        <dbReference type="SAM" id="Phobius"/>
    </source>
</evidence>
<dbReference type="OrthoDB" id="194289at2759"/>
<feature type="region of interest" description="Disordered" evidence="1">
    <location>
        <begin position="297"/>
        <end position="358"/>
    </location>
</feature>
<protein>
    <recommendedName>
        <fullName evidence="5">Mitochondrial inner membrane protein 1 protein</fullName>
    </recommendedName>
</protein>
<dbReference type="PANTHER" id="PTHR15887:SF1">
    <property type="entry name" value="TRANSMEMBRANE PROTEIN 69"/>
    <property type="match status" value="1"/>
</dbReference>
<dbReference type="EMBL" id="LAFY01000353">
    <property type="protein sequence ID" value="KJX99367.1"/>
    <property type="molecule type" value="Genomic_DNA"/>
</dbReference>
<evidence type="ECO:0000256" key="1">
    <source>
        <dbReference type="SAM" id="MobiDB-lite"/>
    </source>
</evidence>
<feature type="transmembrane region" description="Helical" evidence="2">
    <location>
        <begin position="226"/>
        <end position="248"/>
    </location>
</feature>
<dbReference type="InterPro" id="IPR021836">
    <property type="entry name" value="DUF3429"/>
</dbReference>
<name>A0A0F4GQM8_9PEZI</name>
<keyword evidence="2" id="KW-1133">Transmembrane helix</keyword>
<reference evidence="3 4" key="1">
    <citation type="submission" date="2015-03" db="EMBL/GenBank/DDBJ databases">
        <title>RNA-seq based gene annotation and comparative genomics of four Zymoseptoria species reveal species-specific pathogenicity related genes and transposable element activity.</title>
        <authorList>
            <person name="Grandaubert J."/>
            <person name="Bhattacharyya A."/>
            <person name="Stukenbrock E.H."/>
        </authorList>
    </citation>
    <scope>NUCLEOTIDE SEQUENCE [LARGE SCALE GENOMIC DNA]</scope>
    <source>
        <strain evidence="3 4">Zb18110</strain>
    </source>
</reference>
<dbReference type="Pfam" id="PF11911">
    <property type="entry name" value="DUF3429"/>
    <property type="match status" value="1"/>
</dbReference>
<comment type="caution">
    <text evidence="3">The sequence shown here is derived from an EMBL/GenBank/DDBJ whole genome shotgun (WGS) entry which is preliminary data.</text>
</comment>
<organism evidence="3 4">
    <name type="scientific">Zymoseptoria brevis</name>
    <dbReference type="NCBI Taxonomy" id="1047168"/>
    <lineage>
        <taxon>Eukaryota</taxon>
        <taxon>Fungi</taxon>
        <taxon>Dikarya</taxon>
        <taxon>Ascomycota</taxon>
        <taxon>Pezizomycotina</taxon>
        <taxon>Dothideomycetes</taxon>
        <taxon>Dothideomycetidae</taxon>
        <taxon>Mycosphaerellales</taxon>
        <taxon>Mycosphaerellaceae</taxon>
        <taxon>Zymoseptoria</taxon>
    </lineage>
</organism>
<dbReference type="PANTHER" id="PTHR15887">
    <property type="entry name" value="TRANSMEMBRANE PROTEIN 69"/>
    <property type="match status" value="1"/>
</dbReference>
<feature type="transmembrane region" description="Helical" evidence="2">
    <location>
        <begin position="268"/>
        <end position="287"/>
    </location>
</feature>
<gene>
    <name evidence="3" type="ORF">TI39_contig361g00016</name>
</gene>
<accession>A0A0F4GQM8</accession>
<dbReference type="STRING" id="1047168.A0A0F4GQM8"/>
<dbReference type="AlphaFoldDB" id="A0A0F4GQM8"/>
<dbReference type="Proteomes" id="UP000033647">
    <property type="component" value="Unassembled WGS sequence"/>
</dbReference>
<feature type="compositionally biased region" description="Basic and acidic residues" evidence="1">
    <location>
        <begin position="320"/>
        <end position="329"/>
    </location>
</feature>
<keyword evidence="2" id="KW-0812">Transmembrane</keyword>
<sequence>MFRSGASRSLLRSLNASQQPAFRPVQRQLTSQLCTIARRPQVLAKAKPLAMQLARAQYATVNKIDTKAEAAIGKERLPVDSGVSTDSSVHPVFGEVGGAAEREDDTDMMAGVKNDLKTIKDTFSLEEVPRQAYYIGLAGVLPYVGTSLSTIYCSWEINHAAAAGSGFLMEGKTAELLLHVLEPLQVGYGAAIISFLGAIHWGLEFAKYGGEHGYPRYMIGVVNTALVWPTILMPVEYALISQFLIFTFSYYRDSRAARLGWAPHWYGVYRFILTFIVGGAIVLSLVARGQITEEISRPSGPAQRVRDLRAHSAEQLAEEETARRKYLAEKDDDEEEEEEEEEEGGDDEEGGDEKEDKE</sequence>